<accession>A0A846HAG0</accession>
<feature type="domain" description="CopG-like ribbon-helix-helix" evidence="1">
    <location>
        <begin position="14"/>
        <end position="56"/>
    </location>
</feature>
<name>A0A846HAG0_9CYAN</name>
<reference evidence="2 3" key="1">
    <citation type="journal article" date="2015" name="Genome Announc.">
        <title>Draft Genome Sequence of Cyanobacterium Hassallia byssoidea Strain VB512170, Isolated from Monuments in India.</title>
        <authorList>
            <person name="Singh D."/>
            <person name="Chandrababunaidu M.M."/>
            <person name="Panda A."/>
            <person name="Sen D."/>
            <person name="Bhattacharyya S."/>
            <person name="Adhikary S.P."/>
            <person name="Tripathy S."/>
        </authorList>
    </citation>
    <scope>NUCLEOTIDE SEQUENCE [LARGE SCALE GENOMIC DNA]</scope>
    <source>
        <strain evidence="2 3">VB512170</strain>
    </source>
</reference>
<proteinExistence type="predicted"/>
<protein>
    <recommendedName>
        <fullName evidence="1">CopG-like ribbon-helix-helix domain-containing protein</fullName>
    </recommendedName>
</protein>
<evidence type="ECO:0000259" key="1">
    <source>
        <dbReference type="Pfam" id="PF07878"/>
    </source>
</evidence>
<dbReference type="Pfam" id="PF07878">
    <property type="entry name" value="RHH_5"/>
    <property type="match status" value="1"/>
</dbReference>
<dbReference type="Proteomes" id="UP000031549">
    <property type="component" value="Unassembled WGS sequence"/>
</dbReference>
<comment type="caution">
    <text evidence="2">The sequence shown here is derived from an EMBL/GenBank/DDBJ whole genome shotgun (WGS) entry which is preliminary data.</text>
</comment>
<gene>
    <name evidence="2" type="ORF">PI95_012915</name>
</gene>
<evidence type="ECO:0000313" key="2">
    <source>
        <dbReference type="EMBL" id="NEU73441.1"/>
    </source>
</evidence>
<dbReference type="EMBL" id="JTCM02000023">
    <property type="protein sequence ID" value="NEU73441.1"/>
    <property type="molecule type" value="Genomic_DNA"/>
</dbReference>
<dbReference type="AlphaFoldDB" id="A0A846HAG0"/>
<sequence length="71" mass="7867">MYDRIDHNAQETVSKRLNLTLPDAVFYALERWADAEGRPTANLAAFIVETGVKQAEAENKIPPAPKKAEGK</sequence>
<dbReference type="InterPro" id="IPR012869">
    <property type="entry name" value="RHH_5"/>
</dbReference>
<evidence type="ECO:0000313" key="3">
    <source>
        <dbReference type="Proteomes" id="UP000031549"/>
    </source>
</evidence>
<keyword evidence="3" id="KW-1185">Reference proteome</keyword>
<organism evidence="2 3">
    <name type="scientific">Hassallia byssoidea VB512170</name>
    <dbReference type="NCBI Taxonomy" id="1304833"/>
    <lineage>
        <taxon>Bacteria</taxon>
        <taxon>Bacillati</taxon>
        <taxon>Cyanobacteriota</taxon>
        <taxon>Cyanophyceae</taxon>
        <taxon>Nostocales</taxon>
        <taxon>Tolypothrichaceae</taxon>
        <taxon>Hassallia</taxon>
    </lineage>
</organism>